<comment type="caution">
    <text evidence="3">The sequence shown here is derived from an EMBL/GenBank/DDBJ whole genome shotgun (WGS) entry which is preliminary data.</text>
</comment>
<feature type="region of interest" description="Disordered" evidence="1">
    <location>
        <begin position="601"/>
        <end position="722"/>
    </location>
</feature>
<feature type="region of interest" description="Disordered" evidence="1">
    <location>
        <begin position="535"/>
        <end position="557"/>
    </location>
</feature>
<feature type="region of interest" description="Disordered" evidence="1">
    <location>
        <begin position="282"/>
        <end position="308"/>
    </location>
</feature>
<dbReference type="AlphaFoldDB" id="A0A8H3EMK5"/>
<feature type="compositionally biased region" description="Low complexity" evidence="1">
    <location>
        <begin position="604"/>
        <end position="621"/>
    </location>
</feature>
<dbReference type="GO" id="GO:0003723">
    <property type="term" value="F:RNA binding"/>
    <property type="evidence" value="ECO:0007669"/>
    <property type="project" value="TreeGrafter"/>
</dbReference>
<dbReference type="PROSITE" id="PS50174">
    <property type="entry name" value="G_PATCH"/>
    <property type="match status" value="1"/>
</dbReference>
<feature type="compositionally biased region" description="Polar residues" evidence="1">
    <location>
        <begin position="629"/>
        <end position="644"/>
    </location>
</feature>
<dbReference type="InterPro" id="IPR011666">
    <property type="entry name" value="DUF1604"/>
</dbReference>
<dbReference type="GO" id="GO:0005634">
    <property type="term" value="C:nucleus"/>
    <property type="evidence" value="ECO:0007669"/>
    <property type="project" value="TreeGrafter"/>
</dbReference>
<feature type="domain" description="G-patch" evidence="2">
    <location>
        <begin position="151"/>
        <end position="220"/>
    </location>
</feature>
<dbReference type="PANTHER" id="PTHR13384">
    <property type="entry name" value="G PATCH DOMAIN-CONTAINING PROTEIN 1"/>
    <property type="match status" value="1"/>
</dbReference>
<protein>
    <recommendedName>
        <fullName evidence="2">G-patch domain-containing protein</fullName>
    </recommendedName>
</protein>
<evidence type="ECO:0000313" key="4">
    <source>
        <dbReference type="Proteomes" id="UP000664169"/>
    </source>
</evidence>
<sequence>MAGKRNRARFEEDLQAIQSPYVIYGTPLPPLDANVRDDGSFVPIWKQEVTDERGRKRLHGAFTGGFSAGYFNTVGSKEGWTPTAFVSSKSNRWKDSGSKLQAAEDLMDDEDKQEAEEARQVSTKSGFAGLGSTENEVKKRAPLMDLFRSSDDTMGLKLLRKMGWKDGQGIGPRVWRVAVLDDGTSTSGPGAEKHLFAPPNSKLVLIVRKDDRRGLGYEVEGTIEKPVSRSIVQSDDEDAGLDSKLRKPAAKKGAFGVGVLNDTGSDDEDPFSLGPKISYSKVLGGNKKKRKKTDLKSGSNSNPLLGSRPVFISHKANKSLAGFRKCHDGRLPLEGFILSVSKVSTESNKYPPPKVPDNWQPSKQKSEVATDLNDWQSSATLAKSSTLEPLSRGSILGEAPLPGKSVFDFMKPQARDRLVAITKNETLPPARSESAPIDPSISDPASSILPLDPAIASSALGRGVSGFVPYTDNPPKLARYRAYLSYSAGLTTEIPTRPPDLASDEWLREMHEFANAATIFKPMTGSIATRFTTATSASLQQNQSPLDNNNEPPSLTTTIPKDTASEAAAISMFGHLTRSSTLFYPTRLLCKRFNVPVPTHVHTGNEGTSSTNNNNKTTSSSPFAANPIIPSSSRFESTGYQTTDSHGRIQEITSEEQKQQQQQQHKQGHKQEQKQQADKEDDGSGDVKDGKDLGRNPALEQERPADEVFRAIFGSDSESEDG</sequence>
<feature type="compositionally biased region" description="Basic and acidic residues" evidence="1">
    <location>
        <begin position="685"/>
        <end position="709"/>
    </location>
</feature>
<dbReference type="GO" id="GO:0006397">
    <property type="term" value="P:mRNA processing"/>
    <property type="evidence" value="ECO:0007669"/>
    <property type="project" value="InterPro"/>
</dbReference>
<dbReference type="Pfam" id="PF07713">
    <property type="entry name" value="DUF1604"/>
    <property type="match status" value="1"/>
</dbReference>
<gene>
    <name evidence="3" type="ORF">GOMPHAMPRED_003296</name>
</gene>
<organism evidence="3 4">
    <name type="scientific">Gomphillus americanus</name>
    <dbReference type="NCBI Taxonomy" id="1940652"/>
    <lineage>
        <taxon>Eukaryota</taxon>
        <taxon>Fungi</taxon>
        <taxon>Dikarya</taxon>
        <taxon>Ascomycota</taxon>
        <taxon>Pezizomycotina</taxon>
        <taxon>Lecanoromycetes</taxon>
        <taxon>OSLEUM clade</taxon>
        <taxon>Ostropomycetidae</taxon>
        <taxon>Ostropales</taxon>
        <taxon>Graphidaceae</taxon>
        <taxon>Gomphilloideae</taxon>
        <taxon>Gomphillus</taxon>
    </lineage>
</organism>
<reference evidence="3" key="1">
    <citation type="submission" date="2021-03" db="EMBL/GenBank/DDBJ databases">
        <authorList>
            <person name="Tagirdzhanova G."/>
        </authorList>
    </citation>
    <scope>NUCLEOTIDE SEQUENCE</scope>
</reference>
<dbReference type="Pfam" id="PF26093">
    <property type="entry name" value="HTH_TGH"/>
    <property type="match status" value="1"/>
</dbReference>
<evidence type="ECO:0000313" key="3">
    <source>
        <dbReference type="EMBL" id="CAF9905631.1"/>
    </source>
</evidence>
<dbReference type="Pfam" id="PF01585">
    <property type="entry name" value="G-patch"/>
    <property type="match status" value="1"/>
</dbReference>
<evidence type="ECO:0000256" key="1">
    <source>
        <dbReference type="SAM" id="MobiDB-lite"/>
    </source>
</evidence>
<accession>A0A8H3EMK5</accession>
<evidence type="ECO:0000259" key="2">
    <source>
        <dbReference type="PROSITE" id="PS50174"/>
    </source>
</evidence>
<dbReference type="OrthoDB" id="20507at2759"/>
<proteinExistence type="predicted"/>
<dbReference type="PANTHER" id="PTHR13384:SF19">
    <property type="entry name" value="G PATCH DOMAIN-CONTAINING PROTEIN 1"/>
    <property type="match status" value="1"/>
</dbReference>
<dbReference type="EMBL" id="CAJPDQ010000002">
    <property type="protein sequence ID" value="CAF9905631.1"/>
    <property type="molecule type" value="Genomic_DNA"/>
</dbReference>
<dbReference type="InterPro" id="IPR000467">
    <property type="entry name" value="G_patch_dom"/>
</dbReference>
<feature type="compositionally biased region" description="Basic and acidic residues" evidence="1">
    <location>
        <begin position="669"/>
        <end position="678"/>
    </location>
</feature>
<keyword evidence="4" id="KW-1185">Reference proteome</keyword>
<name>A0A8H3EMK5_9LECA</name>
<dbReference type="Proteomes" id="UP000664169">
    <property type="component" value="Unassembled WGS sequence"/>
</dbReference>